<keyword evidence="1" id="KW-0472">Membrane</keyword>
<dbReference type="RefSeq" id="WP_114464047.1">
    <property type="nucleotide sequence ID" value="NZ_QPIW01000035.1"/>
</dbReference>
<accession>A0A369I812</accession>
<gene>
    <name evidence="3" type="ORF">DVG78_26665</name>
</gene>
<dbReference type="AlphaFoldDB" id="A0A369I812"/>
<name>A0A369I812_9BACT</name>
<comment type="caution">
    <text evidence="3">The sequence shown here is derived from an EMBL/GenBank/DDBJ whole genome shotgun (WGS) entry which is preliminary data.</text>
</comment>
<dbReference type="Pfam" id="PF13239">
    <property type="entry name" value="2TM"/>
    <property type="match status" value="1"/>
</dbReference>
<evidence type="ECO:0000256" key="1">
    <source>
        <dbReference type="SAM" id="Phobius"/>
    </source>
</evidence>
<keyword evidence="1" id="KW-0812">Transmembrane</keyword>
<dbReference type="OrthoDB" id="8965954at2"/>
<organism evidence="3 4">
    <name type="scientific">Runella aurantiaca</name>
    <dbReference type="NCBI Taxonomy" id="2282308"/>
    <lineage>
        <taxon>Bacteria</taxon>
        <taxon>Pseudomonadati</taxon>
        <taxon>Bacteroidota</taxon>
        <taxon>Cytophagia</taxon>
        <taxon>Cytophagales</taxon>
        <taxon>Spirosomataceae</taxon>
        <taxon>Runella</taxon>
    </lineage>
</organism>
<sequence>MNSTFSSASEHNAYLMKIARRRVKFQKHAIVYLIVCSVISLLCLVSGGKVPIDLWWAWGIGLGFHGIGAYGLLLDEQKATEEEYRKLVRQEREN</sequence>
<feature type="transmembrane region" description="Helical" evidence="1">
    <location>
        <begin position="29"/>
        <end position="48"/>
    </location>
</feature>
<keyword evidence="4" id="KW-1185">Reference proteome</keyword>
<evidence type="ECO:0000313" key="4">
    <source>
        <dbReference type="Proteomes" id="UP000253141"/>
    </source>
</evidence>
<feature type="transmembrane region" description="Helical" evidence="1">
    <location>
        <begin position="54"/>
        <end position="74"/>
    </location>
</feature>
<dbReference type="InterPro" id="IPR025698">
    <property type="entry name" value="2TM_dom"/>
</dbReference>
<keyword evidence="1" id="KW-1133">Transmembrane helix</keyword>
<evidence type="ECO:0000313" key="3">
    <source>
        <dbReference type="EMBL" id="RDB02816.1"/>
    </source>
</evidence>
<feature type="domain" description="2TM" evidence="2">
    <location>
        <begin position="19"/>
        <end position="74"/>
    </location>
</feature>
<evidence type="ECO:0000259" key="2">
    <source>
        <dbReference type="Pfam" id="PF13239"/>
    </source>
</evidence>
<proteinExistence type="predicted"/>
<reference evidence="3 4" key="1">
    <citation type="submission" date="2018-07" db="EMBL/GenBank/DDBJ databases">
        <title>Genome analysis of Runella aurantiaca.</title>
        <authorList>
            <person name="Yang X."/>
        </authorList>
    </citation>
    <scope>NUCLEOTIDE SEQUENCE [LARGE SCALE GENOMIC DNA]</scope>
    <source>
        <strain evidence="3 4">YX9</strain>
    </source>
</reference>
<dbReference type="EMBL" id="QPIW01000035">
    <property type="protein sequence ID" value="RDB02816.1"/>
    <property type="molecule type" value="Genomic_DNA"/>
</dbReference>
<dbReference type="Proteomes" id="UP000253141">
    <property type="component" value="Unassembled WGS sequence"/>
</dbReference>
<protein>
    <recommendedName>
        <fullName evidence="2">2TM domain-containing protein</fullName>
    </recommendedName>
</protein>